<sequence>MFSKACEVHQSALGHHGLMPEPFSIAAEDLCPVIASNGLPIEISFASLQTVKENIVRKPTCLRVLYNVLKGVPRVKSTDPQLASVVDYFLNLSYSERRSVPCNGLMVRVISTLQY</sequence>
<name>A0A8S4S470_9NEOP</name>
<evidence type="ECO:0000313" key="2">
    <source>
        <dbReference type="Proteomes" id="UP000838756"/>
    </source>
</evidence>
<comment type="caution">
    <text evidence="1">The sequence shown here is derived from an EMBL/GenBank/DDBJ whole genome shotgun (WGS) entry which is preliminary data.</text>
</comment>
<dbReference type="AlphaFoldDB" id="A0A8S4S470"/>
<gene>
    <name evidence="1" type="primary">jg20172</name>
    <name evidence="1" type="ORF">PAEG_LOCUS20199</name>
</gene>
<dbReference type="EMBL" id="CAKXAJ010025810">
    <property type="protein sequence ID" value="CAH2244228.1"/>
    <property type="molecule type" value="Genomic_DNA"/>
</dbReference>
<keyword evidence="2" id="KW-1185">Reference proteome</keyword>
<evidence type="ECO:0000313" key="1">
    <source>
        <dbReference type="EMBL" id="CAH2244228.1"/>
    </source>
</evidence>
<dbReference type="Proteomes" id="UP000838756">
    <property type="component" value="Unassembled WGS sequence"/>
</dbReference>
<organism evidence="1 2">
    <name type="scientific">Pararge aegeria aegeria</name>
    <dbReference type="NCBI Taxonomy" id="348720"/>
    <lineage>
        <taxon>Eukaryota</taxon>
        <taxon>Metazoa</taxon>
        <taxon>Ecdysozoa</taxon>
        <taxon>Arthropoda</taxon>
        <taxon>Hexapoda</taxon>
        <taxon>Insecta</taxon>
        <taxon>Pterygota</taxon>
        <taxon>Neoptera</taxon>
        <taxon>Endopterygota</taxon>
        <taxon>Lepidoptera</taxon>
        <taxon>Glossata</taxon>
        <taxon>Ditrysia</taxon>
        <taxon>Papilionoidea</taxon>
        <taxon>Nymphalidae</taxon>
        <taxon>Satyrinae</taxon>
        <taxon>Satyrini</taxon>
        <taxon>Parargina</taxon>
        <taxon>Pararge</taxon>
    </lineage>
</organism>
<proteinExistence type="predicted"/>
<accession>A0A8S4S470</accession>
<reference evidence="1" key="1">
    <citation type="submission" date="2022-03" db="EMBL/GenBank/DDBJ databases">
        <authorList>
            <person name="Lindestad O."/>
        </authorList>
    </citation>
    <scope>NUCLEOTIDE SEQUENCE</scope>
</reference>
<protein>
    <submittedName>
        <fullName evidence="1">Jg20172 protein</fullName>
    </submittedName>
</protein>